<evidence type="ECO:0000256" key="3">
    <source>
        <dbReference type="ARBA" id="ARBA00023163"/>
    </source>
</evidence>
<feature type="DNA-binding region" description="H-T-H motif" evidence="4">
    <location>
        <begin position="41"/>
        <end position="60"/>
    </location>
</feature>
<evidence type="ECO:0000313" key="7">
    <source>
        <dbReference type="Proteomes" id="UP001432071"/>
    </source>
</evidence>
<proteinExistence type="predicted"/>
<dbReference type="PROSITE" id="PS50977">
    <property type="entry name" value="HTH_TETR_2"/>
    <property type="match status" value="1"/>
</dbReference>
<sequence length="244" mass="27443">MAEEELGPRQRAAETKRRRTREAIVSGTVDLYGEQQRGDYTLDQIGEAAGVSAATIANHYRSKYEVLRVAYIRLLSPLVDPIVEGRKQGIYNPPDAVDELIRFVYSVAKLSHEHRALTVAMVRSYCDSLSETHSNTYGRFFYAEHDAMLGGPILAGLEAILWLPDFEAQPERRTRRNYSDPWTVSEAADGLLWAILHSSDEDAPLRVTVRVCRPFLAVLMPEKDWSELPARIERVKSAVDAAPS</sequence>
<dbReference type="GeneID" id="93766286"/>
<protein>
    <submittedName>
        <fullName evidence="6">TetR/AcrR family transcriptional regulator</fullName>
    </submittedName>
</protein>
<name>A0ABZ1R8A7_9ACTN</name>
<evidence type="ECO:0000256" key="2">
    <source>
        <dbReference type="ARBA" id="ARBA00023125"/>
    </source>
</evidence>
<dbReference type="RefSeq" id="WP_107307742.1">
    <property type="nucleotide sequence ID" value="NZ_CP108038.1"/>
</dbReference>
<keyword evidence="1" id="KW-0805">Transcription regulation</keyword>
<dbReference type="EMBL" id="CP108038">
    <property type="protein sequence ID" value="WUN90940.1"/>
    <property type="molecule type" value="Genomic_DNA"/>
</dbReference>
<dbReference type="Proteomes" id="UP001432071">
    <property type="component" value="Chromosome"/>
</dbReference>
<keyword evidence="7" id="KW-1185">Reference proteome</keyword>
<keyword evidence="3" id="KW-0804">Transcription</keyword>
<evidence type="ECO:0000259" key="5">
    <source>
        <dbReference type="PROSITE" id="PS50977"/>
    </source>
</evidence>
<evidence type="ECO:0000256" key="4">
    <source>
        <dbReference type="PROSITE-ProRule" id="PRU00335"/>
    </source>
</evidence>
<dbReference type="InterPro" id="IPR001647">
    <property type="entry name" value="HTH_TetR"/>
</dbReference>
<evidence type="ECO:0000313" key="6">
    <source>
        <dbReference type="EMBL" id="WUN90940.1"/>
    </source>
</evidence>
<evidence type="ECO:0000256" key="1">
    <source>
        <dbReference type="ARBA" id="ARBA00023015"/>
    </source>
</evidence>
<dbReference type="Gene3D" id="1.10.357.10">
    <property type="entry name" value="Tetracycline Repressor, domain 2"/>
    <property type="match status" value="1"/>
</dbReference>
<dbReference type="PANTHER" id="PTHR30055:SF234">
    <property type="entry name" value="HTH-TYPE TRANSCRIPTIONAL REGULATOR BETI"/>
    <property type="match status" value="1"/>
</dbReference>
<dbReference type="SUPFAM" id="SSF46689">
    <property type="entry name" value="Homeodomain-like"/>
    <property type="match status" value="1"/>
</dbReference>
<gene>
    <name evidence="6" type="ORF">OHT53_34910</name>
</gene>
<keyword evidence="2 4" id="KW-0238">DNA-binding</keyword>
<feature type="domain" description="HTH tetR-type" evidence="5">
    <location>
        <begin position="18"/>
        <end position="78"/>
    </location>
</feature>
<organism evidence="6 7">
    <name type="scientific">Streptomyces bobili</name>
    <dbReference type="NCBI Taxonomy" id="67280"/>
    <lineage>
        <taxon>Bacteria</taxon>
        <taxon>Bacillati</taxon>
        <taxon>Actinomycetota</taxon>
        <taxon>Actinomycetes</taxon>
        <taxon>Kitasatosporales</taxon>
        <taxon>Streptomycetaceae</taxon>
        <taxon>Streptomyces</taxon>
    </lineage>
</organism>
<accession>A0ABZ1R8A7</accession>
<dbReference type="InterPro" id="IPR050109">
    <property type="entry name" value="HTH-type_TetR-like_transc_reg"/>
</dbReference>
<dbReference type="InterPro" id="IPR009057">
    <property type="entry name" value="Homeodomain-like_sf"/>
</dbReference>
<reference evidence="6" key="1">
    <citation type="submission" date="2022-10" db="EMBL/GenBank/DDBJ databases">
        <title>The complete genomes of actinobacterial strains from the NBC collection.</title>
        <authorList>
            <person name="Joergensen T.S."/>
            <person name="Alvarez Arevalo M."/>
            <person name="Sterndorff E.B."/>
            <person name="Faurdal D."/>
            <person name="Vuksanovic O."/>
            <person name="Mourched A.-S."/>
            <person name="Charusanti P."/>
            <person name="Shaw S."/>
            <person name="Blin K."/>
            <person name="Weber T."/>
        </authorList>
    </citation>
    <scope>NUCLEOTIDE SEQUENCE</scope>
    <source>
        <strain evidence="6">NBC_00302</strain>
    </source>
</reference>
<dbReference type="PANTHER" id="PTHR30055">
    <property type="entry name" value="HTH-TYPE TRANSCRIPTIONAL REGULATOR RUTR"/>
    <property type="match status" value="1"/>
</dbReference>